<dbReference type="Proteomes" id="UP000269438">
    <property type="component" value="Unassembled WGS sequence"/>
</dbReference>
<accession>A0A3L7AW42</accession>
<evidence type="ECO:0008006" key="4">
    <source>
        <dbReference type="Google" id="ProtNLM"/>
    </source>
</evidence>
<dbReference type="RefSeq" id="WP_121687412.1">
    <property type="nucleotide sequence ID" value="NZ_RCUY01000002.1"/>
</dbReference>
<evidence type="ECO:0000256" key="1">
    <source>
        <dbReference type="SAM" id="MobiDB-lite"/>
    </source>
</evidence>
<gene>
    <name evidence="2" type="ORF">D9V34_02780</name>
</gene>
<organism evidence="2 3">
    <name type="scientific">Mycetocola lacteus</name>
    <dbReference type="NCBI Taxonomy" id="76637"/>
    <lineage>
        <taxon>Bacteria</taxon>
        <taxon>Bacillati</taxon>
        <taxon>Actinomycetota</taxon>
        <taxon>Actinomycetes</taxon>
        <taxon>Micrococcales</taxon>
        <taxon>Microbacteriaceae</taxon>
        <taxon>Mycetocola</taxon>
    </lineage>
</organism>
<dbReference type="OrthoDB" id="3873597at2"/>
<reference evidence="2 3" key="1">
    <citation type="submission" date="2018-10" db="EMBL/GenBank/DDBJ databases">
        <authorList>
            <person name="Li J."/>
        </authorList>
    </citation>
    <scope>NUCLEOTIDE SEQUENCE [LARGE SCALE GENOMIC DNA]</scope>
    <source>
        <strain evidence="2 3">JCM 11654</strain>
    </source>
</reference>
<sequence>MSLAFSSRVGTGPARPGADSGAAERAGTVAALRERIRGMQRTELESQPLPTLPILGDLLPGGALRAGGVYAVPDAPVLAMALAAGPSLAGSWSAVVDLPTFGLEAAERVGINLERLVVVPQPGAHWLEVVAALADVVTVIITGPAPHLSTSDRARLTARLHQRAATLVTLGTWPGSDAELHNSAGNWGGIGAGFGYLGARELRVEATDRAGRLRRASLTLAESGGLIAAERPGIRAVPRPERRLAGVG</sequence>
<evidence type="ECO:0000313" key="2">
    <source>
        <dbReference type="EMBL" id="RLP83750.1"/>
    </source>
</evidence>
<dbReference type="AlphaFoldDB" id="A0A3L7AW42"/>
<keyword evidence="3" id="KW-1185">Reference proteome</keyword>
<evidence type="ECO:0000313" key="3">
    <source>
        <dbReference type="Proteomes" id="UP000269438"/>
    </source>
</evidence>
<name>A0A3L7AW42_9MICO</name>
<protein>
    <recommendedName>
        <fullName evidence="4">Recombinase A</fullName>
    </recommendedName>
</protein>
<proteinExistence type="predicted"/>
<comment type="caution">
    <text evidence="2">The sequence shown here is derived from an EMBL/GenBank/DDBJ whole genome shotgun (WGS) entry which is preliminary data.</text>
</comment>
<feature type="region of interest" description="Disordered" evidence="1">
    <location>
        <begin position="1"/>
        <end position="25"/>
    </location>
</feature>
<dbReference type="EMBL" id="RCUY01000002">
    <property type="protein sequence ID" value="RLP83750.1"/>
    <property type="molecule type" value="Genomic_DNA"/>
</dbReference>